<dbReference type="RefSeq" id="WP_099095937.1">
    <property type="nucleotide sequence ID" value="NZ_PDNU01000023.1"/>
</dbReference>
<keyword evidence="8" id="KW-1185">Reference proteome</keyword>
<proteinExistence type="predicted"/>
<keyword evidence="3 6" id="KW-0812">Transmembrane</keyword>
<keyword evidence="4 6" id="KW-1133">Transmembrane helix</keyword>
<name>A0A2C6Y1A8_9PROT</name>
<evidence type="ECO:0000256" key="4">
    <source>
        <dbReference type="ARBA" id="ARBA00022989"/>
    </source>
</evidence>
<evidence type="ECO:0000313" key="8">
    <source>
        <dbReference type="Proteomes" id="UP000223527"/>
    </source>
</evidence>
<evidence type="ECO:0000256" key="1">
    <source>
        <dbReference type="ARBA" id="ARBA00004651"/>
    </source>
</evidence>
<comment type="caution">
    <text evidence="7">The sequence shown here is derived from an EMBL/GenBank/DDBJ whole genome shotgun (WGS) entry which is preliminary data.</text>
</comment>
<dbReference type="PANTHER" id="PTHR30086">
    <property type="entry name" value="ARGININE EXPORTER PROTEIN ARGO"/>
    <property type="match status" value="1"/>
</dbReference>
<evidence type="ECO:0000256" key="5">
    <source>
        <dbReference type="ARBA" id="ARBA00023136"/>
    </source>
</evidence>
<dbReference type="GO" id="GO:0015171">
    <property type="term" value="F:amino acid transmembrane transporter activity"/>
    <property type="evidence" value="ECO:0007669"/>
    <property type="project" value="TreeGrafter"/>
</dbReference>
<accession>A0A2C6Y1A8</accession>
<sequence>METLLPLLGFAIAASVTPGPNTLMVAAMAARGGAWAPLPAMFGISLGFAVLLLVAALGLAAPLAASPAAQAVLRWVGAGWLLWLAFRVATAPPPETGPSARVMGFWGAAAFQWVNPKAWLVGLAAIAAFSAPGEGLLGSGIRIAAVFGLVSMPALGVWAALGAGAGRALRTARAWRIFNLVMGLLLAASILPLLR</sequence>
<evidence type="ECO:0008006" key="9">
    <source>
        <dbReference type="Google" id="ProtNLM"/>
    </source>
</evidence>
<comment type="subcellular location">
    <subcellularLocation>
        <location evidence="1">Cell membrane</location>
        <topology evidence="1">Multi-pass membrane protein</topology>
    </subcellularLocation>
</comment>
<feature type="transmembrane region" description="Helical" evidence="6">
    <location>
        <begin position="110"/>
        <end position="131"/>
    </location>
</feature>
<reference evidence="7 8" key="1">
    <citation type="submission" date="2017-10" db="EMBL/GenBank/DDBJ databases">
        <authorList>
            <person name="Banno H."/>
            <person name="Chua N.-H."/>
        </authorList>
    </citation>
    <scope>NUCLEOTIDE SEQUENCE [LARGE SCALE GENOMIC DNA]</scope>
    <source>
        <strain evidence="7 8">YW11</strain>
    </source>
</reference>
<evidence type="ECO:0000313" key="7">
    <source>
        <dbReference type="EMBL" id="PHK94572.1"/>
    </source>
</evidence>
<dbReference type="GO" id="GO:0033228">
    <property type="term" value="P:cysteine export across plasma membrane"/>
    <property type="evidence" value="ECO:0007669"/>
    <property type="project" value="TreeGrafter"/>
</dbReference>
<keyword evidence="2" id="KW-1003">Cell membrane</keyword>
<dbReference type="PANTHER" id="PTHR30086:SF20">
    <property type="entry name" value="ARGININE EXPORTER PROTEIN ARGO-RELATED"/>
    <property type="match status" value="1"/>
</dbReference>
<evidence type="ECO:0000256" key="6">
    <source>
        <dbReference type="SAM" id="Phobius"/>
    </source>
</evidence>
<dbReference type="InterPro" id="IPR001123">
    <property type="entry name" value="LeuE-type"/>
</dbReference>
<evidence type="ECO:0000256" key="3">
    <source>
        <dbReference type="ARBA" id="ARBA00022692"/>
    </source>
</evidence>
<feature type="transmembrane region" description="Helical" evidence="6">
    <location>
        <begin position="143"/>
        <end position="165"/>
    </location>
</feature>
<protein>
    <recommendedName>
        <fullName evidence="9">Lysine transporter LysE</fullName>
    </recommendedName>
</protein>
<feature type="transmembrane region" description="Helical" evidence="6">
    <location>
        <begin position="42"/>
        <end position="65"/>
    </location>
</feature>
<gene>
    <name evidence="7" type="ORF">CR162_12885</name>
</gene>
<keyword evidence="5 6" id="KW-0472">Membrane</keyword>
<dbReference type="EMBL" id="PDNU01000023">
    <property type="protein sequence ID" value="PHK94572.1"/>
    <property type="molecule type" value="Genomic_DNA"/>
</dbReference>
<dbReference type="Pfam" id="PF01810">
    <property type="entry name" value="LysE"/>
    <property type="match status" value="1"/>
</dbReference>
<feature type="transmembrane region" description="Helical" evidence="6">
    <location>
        <begin position="72"/>
        <end position="90"/>
    </location>
</feature>
<dbReference type="GO" id="GO:0005886">
    <property type="term" value="C:plasma membrane"/>
    <property type="evidence" value="ECO:0007669"/>
    <property type="project" value="UniProtKB-SubCell"/>
</dbReference>
<dbReference type="Proteomes" id="UP000223527">
    <property type="component" value="Unassembled WGS sequence"/>
</dbReference>
<evidence type="ECO:0000256" key="2">
    <source>
        <dbReference type="ARBA" id="ARBA00022475"/>
    </source>
</evidence>
<organism evidence="7 8">
    <name type="scientific">Teichococcus rhizosphaerae</name>
    <dbReference type="NCBI Taxonomy" id="1335062"/>
    <lineage>
        <taxon>Bacteria</taxon>
        <taxon>Pseudomonadati</taxon>
        <taxon>Pseudomonadota</taxon>
        <taxon>Alphaproteobacteria</taxon>
        <taxon>Acetobacterales</taxon>
        <taxon>Roseomonadaceae</taxon>
        <taxon>Roseomonas</taxon>
    </lineage>
</organism>
<feature type="transmembrane region" description="Helical" evidence="6">
    <location>
        <begin position="177"/>
        <end position="194"/>
    </location>
</feature>
<dbReference type="AlphaFoldDB" id="A0A2C6Y1A8"/>
<dbReference type="OrthoDB" id="9812084at2"/>